<dbReference type="Pfam" id="PF01427">
    <property type="entry name" value="Peptidase_M15"/>
    <property type="match status" value="1"/>
</dbReference>
<dbReference type="EC" id="3.4.13.22" evidence="9"/>
<keyword evidence="4 9" id="KW-0378">Hydrolase</keyword>
<dbReference type="AlphaFoldDB" id="A0A1W9KUH8"/>
<feature type="binding site" evidence="9">
    <location>
        <position position="99"/>
    </location>
    <ligand>
        <name>Zn(2+)</name>
        <dbReference type="ChEBI" id="CHEBI:29105"/>
        <note>catalytic</note>
    </ligand>
</feature>
<feature type="site" description="Transition state stabilizer" evidence="9">
    <location>
        <position position="65"/>
    </location>
</feature>
<dbReference type="GO" id="GO:0160237">
    <property type="term" value="F:D-Ala-D-Ala dipeptidase activity"/>
    <property type="evidence" value="ECO:0007669"/>
    <property type="project" value="UniProtKB-EC"/>
</dbReference>
<evidence type="ECO:0000313" key="10">
    <source>
        <dbReference type="EMBL" id="OQW88163.1"/>
    </source>
</evidence>
<evidence type="ECO:0000256" key="3">
    <source>
        <dbReference type="ARBA" id="ARBA00022723"/>
    </source>
</evidence>
<sequence length="182" mass="20246">MPLQEIKHPAIDIDLRYATPDNVTGQTIYHHAIAFLHKDALAALARAAELAVAQGFRLRVFDAYRPSAAQWRLWGALPNPMFVADPRIGSMHTRGVAVDLTLSQADGTPLDMGTAFDEMTSQSCHGRTDISLPAQHNRRLLLGVMTAAGWAHHPHEWWHYNLPDPTRYPPLSDEVEGEALLK</sequence>
<comment type="function">
    <text evidence="9">Catalyzes hydrolysis of the D-alanyl-D-alanine dipeptide.</text>
</comment>
<keyword evidence="3 9" id="KW-0479">Metal-binding</keyword>
<keyword evidence="6 9" id="KW-0224">Dipeptidase</keyword>
<evidence type="ECO:0000256" key="8">
    <source>
        <dbReference type="ARBA" id="ARBA00023316"/>
    </source>
</evidence>
<keyword evidence="7 9" id="KW-0482">Metalloprotease</keyword>
<evidence type="ECO:0000256" key="6">
    <source>
        <dbReference type="ARBA" id="ARBA00022997"/>
    </source>
</evidence>
<dbReference type="Proteomes" id="UP000192505">
    <property type="component" value="Unassembled WGS sequence"/>
</dbReference>
<comment type="similarity">
    <text evidence="9">Belongs to the peptidase M15D family.</text>
</comment>
<reference evidence="10 11" key="1">
    <citation type="submission" date="2017-01" db="EMBL/GenBank/DDBJ databases">
        <title>Novel large sulfur bacteria in the metagenomes of groundwater-fed chemosynthetic microbial mats in the Lake Huron basin.</title>
        <authorList>
            <person name="Sharrar A.M."/>
            <person name="Flood B.E."/>
            <person name="Bailey J.V."/>
            <person name="Jones D.S."/>
            <person name="Biddanda B."/>
            <person name="Ruberg S.A."/>
            <person name="Marcus D.N."/>
            <person name="Dick G.J."/>
        </authorList>
    </citation>
    <scope>NUCLEOTIDE SEQUENCE [LARGE SCALE GENOMIC DNA]</scope>
    <source>
        <strain evidence="10">A7</strain>
    </source>
</reference>
<dbReference type="GO" id="GO:0071555">
    <property type="term" value="P:cell wall organization"/>
    <property type="evidence" value="ECO:0007669"/>
    <property type="project" value="UniProtKB-KW"/>
</dbReference>
<proteinExistence type="inferred from homology"/>
<dbReference type="GO" id="GO:0008270">
    <property type="term" value="F:zinc ion binding"/>
    <property type="evidence" value="ECO:0007669"/>
    <property type="project" value="UniProtKB-UniRule"/>
</dbReference>
<feature type="binding site" evidence="9">
    <location>
        <position position="92"/>
    </location>
    <ligand>
        <name>Zn(2+)</name>
        <dbReference type="ChEBI" id="CHEBI:29105"/>
        <note>catalytic</note>
    </ligand>
</feature>
<evidence type="ECO:0000256" key="4">
    <source>
        <dbReference type="ARBA" id="ARBA00022801"/>
    </source>
</evidence>
<dbReference type="HAMAP" id="MF_01924">
    <property type="entry name" value="A_A_dipeptidase"/>
    <property type="match status" value="1"/>
</dbReference>
<dbReference type="PIRSF" id="PIRSF026671">
    <property type="entry name" value="AA_dipeptidase"/>
    <property type="match status" value="1"/>
</dbReference>
<evidence type="ECO:0000256" key="2">
    <source>
        <dbReference type="ARBA" id="ARBA00022670"/>
    </source>
</evidence>
<evidence type="ECO:0000256" key="5">
    <source>
        <dbReference type="ARBA" id="ARBA00022833"/>
    </source>
</evidence>
<evidence type="ECO:0000256" key="9">
    <source>
        <dbReference type="HAMAP-Rule" id="MF_01924"/>
    </source>
</evidence>
<dbReference type="NCBIfam" id="NF007557">
    <property type="entry name" value="PRK10178.1"/>
    <property type="match status" value="1"/>
</dbReference>
<dbReference type="InterPro" id="IPR009045">
    <property type="entry name" value="Zn_M74/Hedgehog-like"/>
</dbReference>
<organism evidence="10 11">
    <name type="scientific">Rhodoferax ferrireducens</name>
    <dbReference type="NCBI Taxonomy" id="192843"/>
    <lineage>
        <taxon>Bacteria</taxon>
        <taxon>Pseudomonadati</taxon>
        <taxon>Pseudomonadota</taxon>
        <taxon>Betaproteobacteria</taxon>
        <taxon>Burkholderiales</taxon>
        <taxon>Comamonadaceae</taxon>
        <taxon>Rhodoferax</taxon>
    </lineage>
</organism>
<dbReference type="GO" id="GO:0008237">
    <property type="term" value="F:metallopeptidase activity"/>
    <property type="evidence" value="ECO:0007669"/>
    <property type="project" value="UniProtKB-KW"/>
</dbReference>
<dbReference type="InterPro" id="IPR000755">
    <property type="entry name" value="A_A_dipeptidase"/>
</dbReference>
<comment type="catalytic activity">
    <reaction evidence="1 9">
        <text>D-alanyl-D-alanine + H2O = 2 D-alanine</text>
        <dbReference type="Rhea" id="RHEA:20661"/>
        <dbReference type="ChEBI" id="CHEBI:15377"/>
        <dbReference type="ChEBI" id="CHEBI:57416"/>
        <dbReference type="ChEBI" id="CHEBI:57822"/>
        <dbReference type="EC" id="3.4.13.22"/>
    </reaction>
</comment>
<dbReference type="Gene3D" id="3.30.1380.10">
    <property type="match status" value="1"/>
</dbReference>
<keyword evidence="5 9" id="KW-0862">Zinc</keyword>
<comment type="cofactor">
    <cofactor evidence="9">
        <name>Zn(2+)</name>
        <dbReference type="ChEBI" id="CHEBI:29105"/>
    </cofactor>
    <text evidence="9">Binds 1 zinc ion per subunit.</text>
</comment>
<dbReference type="PANTHER" id="PTHR43126:SF1">
    <property type="entry name" value="D-ALANYL-D-ALANINE DIPEPTIDASE"/>
    <property type="match status" value="1"/>
</dbReference>
<protein>
    <recommendedName>
        <fullName evidence="9">D-alanyl-D-alanine dipeptidase</fullName>
        <shortName evidence="9">D-Ala-D-Ala dipeptidase</shortName>
        <ecNumber evidence="9">3.4.13.22</ecNumber>
    </recommendedName>
</protein>
<dbReference type="CDD" id="cd14840">
    <property type="entry name" value="D-Ala-D-Ala_dipeptidase_Aad"/>
    <property type="match status" value="1"/>
</dbReference>
<name>A0A1W9KUH8_9BURK</name>
<dbReference type="SUPFAM" id="SSF55166">
    <property type="entry name" value="Hedgehog/DD-peptidase"/>
    <property type="match status" value="1"/>
</dbReference>
<dbReference type="GO" id="GO:0006508">
    <property type="term" value="P:proteolysis"/>
    <property type="evidence" value="ECO:0007669"/>
    <property type="project" value="UniProtKB-KW"/>
</dbReference>
<accession>A0A1W9KUH8</accession>
<evidence type="ECO:0000313" key="11">
    <source>
        <dbReference type="Proteomes" id="UP000192505"/>
    </source>
</evidence>
<keyword evidence="8" id="KW-0961">Cell wall biogenesis/degradation</keyword>
<comment type="caution">
    <text evidence="10">The sequence shown here is derived from an EMBL/GenBank/DDBJ whole genome shotgun (WGS) entry which is preliminary data.</text>
</comment>
<evidence type="ECO:0000256" key="1">
    <source>
        <dbReference type="ARBA" id="ARBA00001362"/>
    </source>
</evidence>
<keyword evidence="2 9" id="KW-0645">Protease</keyword>
<evidence type="ECO:0000256" key="7">
    <source>
        <dbReference type="ARBA" id="ARBA00023049"/>
    </source>
</evidence>
<feature type="binding site" evidence="9">
    <location>
        <position position="159"/>
    </location>
    <ligand>
        <name>Zn(2+)</name>
        <dbReference type="ChEBI" id="CHEBI:29105"/>
        <note>catalytic</note>
    </ligand>
</feature>
<dbReference type="PANTHER" id="PTHR43126">
    <property type="entry name" value="D-ALANYL-D-ALANINE DIPEPTIDASE"/>
    <property type="match status" value="1"/>
</dbReference>
<gene>
    <name evidence="9" type="primary">ddpX</name>
    <name evidence="10" type="ORF">BWK72_10550</name>
</gene>
<feature type="active site" description="Proton donor/acceptor" evidence="9">
    <location>
        <position position="156"/>
    </location>
</feature>
<dbReference type="EMBL" id="MTEI01000005">
    <property type="protein sequence ID" value="OQW88163.1"/>
    <property type="molecule type" value="Genomic_DNA"/>
</dbReference>